<dbReference type="AlphaFoldDB" id="A0A512BH05"/>
<evidence type="ECO:0000313" key="2">
    <source>
        <dbReference type="Proteomes" id="UP000321513"/>
    </source>
</evidence>
<keyword evidence="2" id="KW-1185">Reference proteome</keyword>
<dbReference type="Proteomes" id="UP000321513">
    <property type="component" value="Unassembled WGS sequence"/>
</dbReference>
<comment type="caution">
    <text evidence="1">The sequence shown here is derived from an EMBL/GenBank/DDBJ whole genome shotgun (WGS) entry which is preliminary data.</text>
</comment>
<proteinExistence type="predicted"/>
<name>A0A512BH05_9BACT</name>
<gene>
    <name evidence="1" type="ORF">SAE01_35930</name>
</gene>
<reference evidence="1 2" key="1">
    <citation type="submission" date="2019-07" db="EMBL/GenBank/DDBJ databases">
        <title>Whole genome shotgun sequence of Segetibacter aerophilus NBRC 106135.</title>
        <authorList>
            <person name="Hosoyama A."/>
            <person name="Uohara A."/>
            <person name="Ohji S."/>
            <person name="Ichikawa N."/>
        </authorList>
    </citation>
    <scope>NUCLEOTIDE SEQUENCE [LARGE SCALE GENOMIC DNA]</scope>
    <source>
        <strain evidence="1 2">NBRC 106135</strain>
    </source>
</reference>
<protein>
    <submittedName>
        <fullName evidence="1">Uncharacterized protein</fullName>
    </submittedName>
</protein>
<evidence type="ECO:0000313" key="1">
    <source>
        <dbReference type="EMBL" id="GEO11097.1"/>
    </source>
</evidence>
<accession>A0A512BH05</accession>
<organism evidence="1 2">
    <name type="scientific">Segetibacter aerophilus</name>
    <dbReference type="NCBI Taxonomy" id="670293"/>
    <lineage>
        <taxon>Bacteria</taxon>
        <taxon>Pseudomonadati</taxon>
        <taxon>Bacteroidota</taxon>
        <taxon>Chitinophagia</taxon>
        <taxon>Chitinophagales</taxon>
        <taxon>Chitinophagaceae</taxon>
        <taxon>Segetibacter</taxon>
    </lineage>
</organism>
<sequence>MAIKDTHFSSSGRSVRKDVLVRIQSWALNNPCTSFFAMTYKGFLISIHTLYLPLRNSLIALAGRNSLDAIILEQISWMTMKNVTTKLSIVANIIIYKNTP</sequence>
<dbReference type="EMBL" id="BJYT01000016">
    <property type="protein sequence ID" value="GEO11097.1"/>
    <property type="molecule type" value="Genomic_DNA"/>
</dbReference>